<reference evidence="4" key="2">
    <citation type="journal article" date="2019" name="Int. J. Syst. Evol. Microbiol.">
        <title>The Global Catalogue of Microorganisms (GCM) 10K type strain sequencing project: providing services to taxonomists for standard genome sequencing and annotation.</title>
        <authorList>
            <consortium name="The Broad Institute Genomics Platform"/>
            <consortium name="The Broad Institute Genome Sequencing Center for Infectious Disease"/>
            <person name="Wu L."/>
            <person name="Ma J."/>
        </authorList>
    </citation>
    <scope>NUCLEOTIDE SEQUENCE [LARGE SCALE GENOMIC DNA]</scope>
    <source>
        <strain evidence="4">NBRC 107715</strain>
    </source>
</reference>
<reference evidence="2" key="1">
    <citation type="journal article" date="2014" name="Int. J. Syst. Evol. Microbiol.">
        <title>Complete genome of a new Firmicutes species belonging to the dominant human colonic microbiota ('Ruminococcus bicirculans') reveals two chromosomes and a selective capacity to utilize plant glucans.</title>
        <authorList>
            <consortium name="NISC Comparative Sequencing Program"/>
            <person name="Wegmann U."/>
            <person name="Louis P."/>
            <person name="Goesmann A."/>
            <person name="Henrissat B."/>
            <person name="Duncan S.H."/>
            <person name="Flint H.J."/>
        </authorList>
    </citation>
    <scope>NUCLEOTIDE SEQUENCE</scope>
    <source>
        <strain evidence="2">NBRC 107715</strain>
    </source>
</reference>
<keyword evidence="4" id="KW-1185">Reference proteome</keyword>
<dbReference type="EMBL" id="BJZU01000136">
    <property type="protein sequence ID" value="GEP07113.1"/>
    <property type="molecule type" value="Genomic_DNA"/>
</dbReference>
<evidence type="ECO:0000313" key="1">
    <source>
        <dbReference type="EMBL" id="GEP07113.1"/>
    </source>
</evidence>
<gene>
    <name evidence="2" type="ORF">GCM10007888_45620</name>
    <name evidence="1" type="ORF">MOX02_51510</name>
</gene>
<protein>
    <submittedName>
        <fullName evidence="1">Uncharacterized protein</fullName>
    </submittedName>
</protein>
<dbReference type="AlphaFoldDB" id="A0A512JAY1"/>
<proteinExistence type="predicted"/>
<reference evidence="2" key="4">
    <citation type="submission" date="2023-01" db="EMBL/GenBank/DDBJ databases">
        <title>Draft genome sequence of Methylobacterium oxalidis strain NBRC 107715.</title>
        <authorList>
            <person name="Sun Q."/>
            <person name="Mori K."/>
        </authorList>
    </citation>
    <scope>NUCLEOTIDE SEQUENCE</scope>
    <source>
        <strain evidence="2">NBRC 107715</strain>
    </source>
</reference>
<dbReference type="Proteomes" id="UP000321960">
    <property type="component" value="Unassembled WGS sequence"/>
</dbReference>
<sequence>MLAADDCGLAAFPGLGRVESLRASLKEWRAVPTRYKRTATSFAGKLCLAAALDSLKP</sequence>
<name>A0A512JAY1_9HYPH</name>
<evidence type="ECO:0000313" key="4">
    <source>
        <dbReference type="Proteomes" id="UP001156856"/>
    </source>
</evidence>
<evidence type="ECO:0000313" key="2">
    <source>
        <dbReference type="EMBL" id="GLS66180.1"/>
    </source>
</evidence>
<organism evidence="1 3">
    <name type="scientific">Methylobacterium oxalidis</name>
    <dbReference type="NCBI Taxonomy" id="944322"/>
    <lineage>
        <taxon>Bacteria</taxon>
        <taxon>Pseudomonadati</taxon>
        <taxon>Pseudomonadota</taxon>
        <taxon>Alphaproteobacteria</taxon>
        <taxon>Hyphomicrobiales</taxon>
        <taxon>Methylobacteriaceae</taxon>
        <taxon>Methylobacterium</taxon>
    </lineage>
</organism>
<reference evidence="1 3" key="3">
    <citation type="submission" date="2019-07" db="EMBL/GenBank/DDBJ databases">
        <title>Whole genome shotgun sequence of Methylobacterium oxalidis NBRC 107715.</title>
        <authorList>
            <person name="Hosoyama A."/>
            <person name="Uohara A."/>
            <person name="Ohji S."/>
            <person name="Ichikawa N."/>
        </authorList>
    </citation>
    <scope>NUCLEOTIDE SEQUENCE [LARGE SCALE GENOMIC DNA]</scope>
    <source>
        <strain evidence="1 3">NBRC 107715</strain>
    </source>
</reference>
<dbReference type="EMBL" id="BSPK01000097">
    <property type="protein sequence ID" value="GLS66180.1"/>
    <property type="molecule type" value="Genomic_DNA"/>
</dbReference>
<evidence type="ECO:0000313" key="3">
    <source>
        <dbReference type="Proteomes" id="UP000321960"/>
    </source>
</evidence>
<accession>A0A512JAY1</accession>
<dbReference type="Proteomes" id="UP001156856">
    <property type="component" value="Unassembled WGS sequence"/>
</dbReference>
<comment type="caution">
    <text evidence="1">The sequence shown here is derived from an EMBL/GenBank/DDBJ whole genome shotgun (WGS) entry which is preliminary data.</text>
</comment>